<reference evidence="2 3" key="1">
    <citation type="journal article" date="2009" name="PLoS ONE">
        <title>Genome analysis of the anaerobic thermohalophilic bacterium Halothermothrix orenii.</title>
        <authorList>
            <person name="Mavromatis K."/>
            <person name="Ivanova N."/>
            <person name="Anderson I."/>
            <person name="Lykidis A."/>
            <person name="Hooper S.D."/>
            <person name="Sun H."/>
            <person name="Kunin V."/>
            <person name="Lapidus A."/>
            <person name="Hugenholtz P."/>
            <person name="Patel B."/>
            <person name="Kyrpides N.C."/>
        </authorList>
    </citation>
    <scope>NUCLEOTIDE SEQUENCE [LARGE SCALE GENOMIC DNA]</scope>
    <source>
        <strain evidence="3">H 168 / OCM 544 / DSM 9562</strain>
    </source>
</reference>
<feature type="domain" description="Dinitrogenase iron-molybdenum cofactor biosynthesis" evidence="1">
    <location>
        <begin position="14"/>
        <end position="104"/>
    </location>
</feature>
<dbReference type="KEGG" id="hor:Hore_18390"/>
<dbReference type="eggNOG" id="COG1433">
    <property type="taxonomic scope" value="Bacteria"/>
</dbReference>
<gene>
    <name evidence="2" type="ordered locus">Hore_18390</name>
</gene>
<dbReference type="RefSeq" id="WP_015923558.1">
    <property type="nucleotide sequence ID" value="NC_011899.1"/>
</dbReference>
<dbReference type="OrthoDB" id="9807451at2"/>
<accession>B8CZ69</accession>
<dbReference type="AlphaFoldDB" id="B8CZ69"/>
<dbReference type="STRING" id="373903.Hore_18390"/>
<organism evidence="2 3">
    <name type="scientific">Halothermothrix orenii (strain H 168 / OCM 544 / DSM 9562)</name>
    <dbReference type="NCBI Taxonomy" id="373903"/>
    <lineage>
        <taxon>Bacteria</taxon>
        <taxon>Bacillati</taxon>
        <taxon>Bacillota</taxon>
        <taxon>Clostridia</taxon>
        <taxon>Halanaerobiales</taxon>
        <taxon>Halothermotrichaceae</taxon>
        <taxon>Halothermothrix</taxon>
    </lineage>
</organism>
<dbReference type="Proteomes" id="UP000000719">
    <property type="component" value="Chromosome"/>
</dbReference>
<dbReference type="PANTHER" id="PTHR42983:SF1">
    <property type="entry name" value="IRON-MOLYBDENUM PROTEIN"/>
    <property type="match status" value="1"/>
</dbReference>
<dbReference type="CDD" id="cd00851">
    <property type="entry name" value="MTH1175"/>
    <property type="match status" value="1"/>
</dbReference>
<proteinExistence type="predicted"/>
<dbReference type="SUPFAM" id="SSF53146">
    <property type="entry name" value="Nitrogenase accessory factor-like"/>
    <property type="match status" value="1"/>
</dbReference>
<dbReference type="Gene3D" id="3.30.420.130">
    <property type="entry name" value="Dinitrogenase iron-molybdenum cofactor biosynthesis domain"/>
    <property type="match status" value="1"/>
</dbReference>
<dbReference type="InterPro" id="IPR036105">
    <property type="entry name" value="DiNase_FeMo-co_biosyn_sf"/>
</dbReference>
<dbReference type="Pfam" id="PF02579">
    <property type="entry name" value="Nitro_FeMo-Co"/>
    <property type="match status" value="1"/>
</dbReference>
<keyword evidence="3" id="KW-1185">Reference proteome</keyword>
<dbReference type="EMBL" id="CP001098">
    <property type="protein sequence ID" value="ACL70588.1"/>
    <property type="molecule type" value="Genomic_DNA"/>
</dbReference>
<dbReference type="InterPro" id="IPR003731">
    <property type="entry name" value="Di-Nase_FeMo-co_biosynth"/>
</dbReference>
<protein>
    <submittedName>
        <fullName evidence="2">Dinitrogenase iron-molybdenum cofactor biosynthesis protein</fullName>
    </submittedName>
</protein>
<evidence type="ECO:0000313" key="2">
    <source>
        <dbReference type="EMBL" id="ACL70588.1"/>
    </source>
</evidence>
<name>B8CZ69_HALOH</name>
<evidence type="ECO:0000259" key="1">
    <source>
        <dbReference type="Pfam" id="PF02579"/>
    </source>
</evidence>
<dbReference type="HOGENOM" id="CLU_104194_0_0_9"/>
<evidence type="ECO:0000313" key="3">
    <source>
        <dbReference type="Proteomes" id="UP000000719"/>
    </source>
</evidence>
<dbReference type="InterPro" id="IPR033913">
    <property type="entry name" value="MTH1175_dom"/>
</dbReference>
<sequence length="116" mass="12154">MKIALTCGEKNGLNSKVTTRFGRSSFFAYVNGTDSKEVDIMENPAHNSPSGAGVLAAQTLIDEGVGVLITGQVGPKAFSALKAGGVKIYSYKGGTIKKALEEYENGNLEEITGPVK</sequence>
<dbReference type="PANTHER" id="PTHR42983">
    <property type="entry name" value="DINITROGENASE IRON-MOLYBDENUM COFACTOR PROTEIN-RELATED"/>
    <property type="match status" value="1"/>
</dbReference>